<dbReference type="InterPro" id="IPR023214">
    <property type="entry name" value="HAD_sf"/>
</dbReference>
<feature type="active site" description="Nucleophile" evidence="14">
    <location>
        <position position="73"/>
    </location>
</feature>
<evidence type="ECO:0000256" key="14">
    <source>
        <dbReference type="PIRSR" id="PIRSR604469-1"/>
    </source>
</evidence>
<dbReference type="SFLD" id="SFLDG01136">
    <property type="entry name" value="C1.6:_Phosphoserine_Phosphatas"/>
    <property type="match status" value="1"/>
</dbReference>
<feature type="active site" description="Proton donor" evidence="14">
    <location>
        <position position="75"/>
    </location>
</feature>
<dbReference type="RefSeq" id="WP_069296038.1">
    <property type="nucleotide sequence ID" value="NZ_MCRI01000014.1"/>
</dbReference>
<evidence type="ECO:0000313" key="16">
    <source>
        <dbReference type="Proteomes" id="UP000094379"/>
    </source>
</evidence>
<dbReference type="GO" id="GO:0036424">
    <property type="term" value="F:L-phosphoserine phosphatase activity"/>
    <property type="evidence" value="ECO:0007669"/>
    <property type="project" value="InterPro"/>
</dbReference>
<name>A0A1E3GTQ5_9GAMM</name>
<comment type="catalytic activity">
    <reaction evidence="12">
        <text>O-phospho-L-serine + H2O = L-serine + phosphate</text>
        <dbReference type="Rhea" id="RHEA:21208"/>
        <dbReference type="ChEBI" id="CHEBI:15377"/>
        <dbReference type="ChEBI" id="CHEBI:33384"/>
        <dbReference type="ChEBI" id="CHEBI:43474"/>
        <dbReference type="ChEBI" id="CHEBI:57524"/>
        <dbReference type="EC" id="3.1.3.3"/>
    </reaction>
</comment>
<evidence type="ECO:0000256" key="12">
    <source>
        <dbReference type="ARBA" id="ARBA00048138"/>
    </source>
</evidence>
<evidence type="ECO:0000256" key="1">
    <source>
        <dbReference type="ARBA" id="ARBA00001946"/>
    </source>
</evidence>
<dbReference type="PATRIC" id="fig|291169.3.peg.1586"/>
<keyword evidence="10" id="KW-0718">Serine biosynthesis</keyword>
<evidence type="ECO:0000256" key="7">
    <source>
        <dbReference type="ARBA" id="ARBA00022723"/>
    </source>
</evidence>
<dbReference type="GO" id="GO:0000287">
    <property type="term" value="F:magnesium ion binding"/>
    <property type="evidence" value="ECO:0007669"/>
    <property type="project" value="TreeGrafter"/>
</dbReference>
<dbReference type="EMBL" id="MCRI01000014">
    <property type="protein sequence ID" value="ODN66751.1"/>
    <property type="molecule type" value="Genomic_DNA"/>
</dbReference>
<organism evidence="15 16">
    <name type="scientific">Methylophaga muralis</name>
    <dbReference type="NCBI Taxonomy" id="291169"/>
    <lineage>
        <taxon>Bacteria</taxon>
        <taxon>Pseudomonadati</taxon>
        <taxon>Pseudomonadota</taxon>
        <taxon>Gammaproteobacteria</taxon>
        <taxon>Thiotrichales</taxon>
        <taxon>Piscirickettsiaceae</taxon>
        <taxon>Methylophaga</taxon>
    </lineage>
</organism>
<dbReference type="PANTHER" id="PTHR43344:SF2">
    <property type="entry name" value="PHOSPHOSERINE PHOSPHATASE"/>
    <property type="match status" value="1"/>
</dbReference>
<comment type="cofactor">
    <cofactor evidence="1">
        <name>Mg(2+)</name>
        <dbReference type="ChEBI" id="CHEBI:18420"/>
    </cofactor>
</comment>
<dbReference type="InterPro" id="IPR050582">
    <property type="entry name" value="HAD-like_SerB"/>
</dbReference>
<sequence length="276" mass="30085">MTQIIVQGPQLTRELAAEIAEKLAGQCHWQDRYALIENTQHADLTMLRQQYAVDINVLPAEFVAEDCRLIVMDMDSTLINIECIDEIADFMAIKPQVAAITEAAMRGEIDFETSLKQRVALLKGLPVEMLDRVYHERLMLNPGAELMLKTVQQAGIKTALVSGGFTFFTDKLKKRLNLDFTQANVLSEANGYLTGEVTGAICGAQAKADFLLARCDELGISPQQAIAMGDGANDLLMMATAGLSVAYHAKPKVQEAANTALNFSGLDGVLGLLQRP</sequence>
<evidence type="ECO:0000256" key="13">
    <source>
        <dbReference type="ARBA" id="ARBA00048523"/>
    </source>
</evidence>
<dbReference type="InterPro" id="IPR004469">
    <property type="entry name" value="PSP"/>
</dbReference>
<evidence type="ECO:0000256" key="4">
    <source>
        <dbReference type="ARBA" id="ARBA00012640"/>
    </source>
</evidence>
<keyword evidence="7" id="KW-0479">Metal-binding</keyword>
<evidence type="ECO:0000256" key="9">
    <source>
        <dbReference type="ARBA" id="ARBA00022842"/>
    </source>
</evidence>
<keyword evidence="6" id="KW-0028">Amino-acid biosynthesis</keyword>
<dbReference type="CDD" id="cd07500">
    <property type="entry name" value="HAD_PSP"/>
    <property type="match status" value="1"/>
</dbReference>
<dbReference type="GO" id="GO:0006564">
    <property type="term" value="P:L-serine biosynthetic process"/>
    <property type="evidence" value="ECO:0007669"/>
    <property type="project" value="UniProtKB-KW"/>
</dbReference>
<keyword evidence="8 15" id="KW-0378">Hydrolase</keyword>
<dbReference type="EC" id="3.1.3.3" evidence="4"/>
<keyword evidence="9" id="KW-0460">Magnesium</keyword>
<gene>
    <name evidence="15" type="primary">serB</name>
    <name evidence="15" type="ORF">A9E74_01578</name>
</gene>
<evidence type="ECO:0000313" key="15">
    <source>
        <dbReference type="EMBL" id="ODN66751.1"/>
    </source>
</evidence>
<dbReference type="STRING" id="291169.A9E74_01578"/>
<dbReference type="Gene3D" id="3.40.50.1000">
    <property type="entry name" value="HAD superfamily/HAD-like"/>
    <property type="match status" value="1"/>
</dbReference>
<reference evidence="15 16" key="1">
    <citation type="submission" date="2016-07" db="EMBL/GenBank/DDBJ databases">
        <title>Draft Genome Sequence of Methylophaga muralis Bur 1.</title>
        <authorList>
            <person name="Vasilenko O.V."/>
            <person name="Doronina N.V."/>
            <person name="Shmareva M.N."/>
            <person name="Tarlachkov S.V."/>
            <person name="Mustakhimov I."/>
            <person name="Trotsenko Y.A."/>
        </authorList>
    </citation>
    <scope>NUCLEOTIDE SEQUENCE [LARGE SCALE GENOMIC DNA]</scope>
    <source>
        <strain evidence="15 16">Bur 1</strain>
    </source>
</reference>
<dbReference type="SFLD" id="SFLDF00029">
    <property type="entry name" value="phosphoserine_phosphatase"/>
    <property type="match status" value="1"/>
</dbReference>
<comment type="catalytic activity">
    <reaction evidence="13">
        <text>O-phospho-D-serine + H2O = D-serine + phosphate</text>
        <dbReference type="Rhea" id="RHEA:24873"/>
        <dbReference type="ChEBI" id="CHEBI:15377"/>
        <dbReference type="ChEBI" id="CHEBI:35247"/>
        <dbReference type="ChEBI" id="CHEBI:43474"/>
        <dbReference type="ChEBI" id="CHEBI:58680"/>
        <dbReference type="EC" id="3.1.3.3"/>
    </reaction>
</comment>
<dbReference type="Proteomes" id="UP000094379">
    <property type="component" value="Unassembled WGS sequence"/>
</dbReference>
<dbReference type="PANTHER" id="PTHR43344">
    <property type="entry name" value="PHOSPHOSERINE PHOSPHATASE"/>
    <property type="match status" value="1"/>
</dbReference>
<dbReference type="NCBIfam" id="TIGR00338">
    <property type="entry name" value="serB"/>
    <property type="match status" value="1"/>
</dbReference>
<evidence type="ECO:0000256" key="6">
    <source>
        <dbReference type="ARBA" id="ARBA00022605"/>
    </source>
</evidence>
<evidence type="ECO:0000256" key="2">
    <source>
        <dbReference type="ARBA" id="ARBA00005135"/>
    </source>
</evidence>
<accession>A0A1E3GTQ5</accession>
<protein>
    <recommendedName>
        <fullName evidence="5">Phosphoserine phosphatase</fullName>
        <ecNumber evidence="4">3.1.3.3</ecNumber>
    </recommendedName>
    <alternativeName>
        <fullName evidence="11">O-phosphoserine phosphohydrolase</fullName>
    </alternativeName>
</protein>
<dbReference type="Pfam" id="PF00702">
    <property type="entry name" value="Hydrolase"/>
    <property type="match status" value="1"/>
</dbReference>
<dbReference type="SUPFAM" id="SSF56784">
    <property type="entry name" value="HAD-like"/>
    <property type="match status" value="1"/>
</dbReference>
<evidence type="ECO:0000256" key="5">
    <source>
        <dbReference type="ARBA" id="ARBA00015196"/>
    </source>
</evidence>
<evidence type="ECO:0000256" key="11">
    <source>
        <dbReference type="ARBA" id="ARBA00031693"/>
    </source>
</evidence>
<comment type="caution">
    <text evidence="15">The sequence shown here is derived from an EMBL/GenBank/DDBJ whole genome shotgun (WGS) entry which is preliminary data.</text>
</comment>
<dbReference type="InterPro" id="IPR036412">
    <property type="entry name" value="HAD-like_sf"/>
</dbReference>
<evidence type="ECO:0000256" key="8">
    <source>
        <dbReference type="ARBA" id="ARBA00022801"/>
    </source>
</evidence>
<dbReference type="AlphaFoldDB" id="A0A1E3GTQ5"/>
<proteinExistence type="inferred from homology"/>
<dbReference type="SFLD" id="SFLDG01137">
    <property type="entry name" value="C1.6.1:_Phosphoserine_Phosphat"/>
    <property type="match status" value="1"/>
</dbReference>
<evidence type="ECO:0000256" key="10">
    <source>
        <dbReference type="ARBA" id="ARBA00023299"/>
    </source>
</evidence>
<keyword evidence="16" id="KW-1185">Reference proteome</keyword>
<dbReference type="GO" id="GO:0005737">
    <property type="term" value="C:cytoplasm"/>
    <property type="evidence" value="ECO:0007669"/>
    <property type="project" value="TreeGrafter"/>
</dbReference>
<dbReference type="UniPathway" id="UPA00135">
    <property type="reaction ID" value="UER00198"/>
</dbReference>
<dbReference type="NCBIfam" id="TIGR01488">
    <property type="entry name" value="HAD-SF-IB"/>
    <property type="match status" value="1"/>
</dbReference>
<dbReference type="SFLD" id="SFLDS00003">
    <property type="entry name" value="Haloacid_Dehalogenase"/>
    <property type="match status" value="1"/>
</dbReference>
<comment type="pathway">
    <text evidence="2">Amino-acid biosynthesis; L-serine biosynthesis; L-serine from 3-phospho-D-glycerate: step 3/3.</text>
</comment>
<comment type="similarity">
    <text evidence="3">Belongs to the HAD-like hydrolase superfamily. SerB family.</text>
</comment>
<evidence type="ECO:0000256" key="3">
    <source>
        <dbReference type="ARBA" id="ARBA00009184"/>
    </source>
</evidence>